<dbReference type="Gene3D" id="3.10.129.10">
    <property type="entry name" value="Hotdog Thioesterase"/>
    <property type="match status" value="1"/>
</dbReference>
<dbReference type="RefSeq" id="WP_114615483.1">
    <property type="nucleotide sequence ID" value="NZ_DBEZRV010000021.1"/>
</dbReference>
<dbReference type="GO" id="GO:0047617">
    <property type="term" value="F:fatty acyl-CoA hydrolase activity"/>
    <property type="evidence" value="ECO:0007669"/>
    <property type="project" value="InterPro"/>
</dbReference>
<dbReference type="Proteomes" id="UP000253975">
    <property type="component" value="Unassembled WGS sequence"/>
</dbReference>
<dbReference type="NCBIfam" id="TIGR00369">
    <property type="entry name" value="unchar_dom_1"/>
    <property type="match status" value="1"/>
</dbReference>
<feature type="domain" description="Thioesterase" evidence="3">
    <location>
        <begin position="50"/>
        <end position="126"/>
    </location>
</feature>
<dbReference type="EMBL" id="PPTO01000007">
    <property type="protein sequence ID" value="RDB58683.1"/>
    <property type="molecule type" value="Genomic_DNA"/>
</dbReference>
<dbReference type="PANTHER" id="PTHR21660">
    <property type="entry name" value="THIOESTERASE SUPERFAMILY MEMBER-RELATED"/>
    <property type="match status" value="1"/>
</dbReference>
<proteinExistence type="inferred from homology"/>
<protein>
    <submittedName>
        <fullName evidence="4">PaaI family thioesterase</fullName>
    </submittedName>
</protein>
<comment type="caution">
    <text evidence="4">The sequence shown here is derived from an EMBL/GenBank/DDBJ whole genome shotgun (WGS) entry which is preliminary data.</text>
</comment>
<dbReference type="AlphaFoldDB" id="A0A369LGC0"/>
<dbReference type="InterPro" id="IPR003736">
    <property type="entry name" value="PAAI_dom"/>
</dbReference>
<dbReference type="InterPro" id="IPR029069">
    <property type="entry name" value="HotDog_dom_sf"/>
</dbReference>
<dbReference type="SUPFAM" id="SSF54637">
    <property type="entry name" value="Thioesterase/thiol ester dehydrase-isomerase"/>
    <property type="match status" value="1"/>
</dbReference>
<reference evidence="4 5" key="1">
    <citation type="journal article" date="2018" name="Elife">
        <title>Discovery and characterization of a prevalent human gut bacterial enzyme sufficient for the inactivation of a family of plant toxins.</title>
        <authorList>
            <person name="Koppel N."/>
            <person name="Bisanz J.E."/>
            <person name="Pandelia M.E."/>
            <person name="Turnbaugh P.J."/>
            <person name="Balskus E.P."/>
        </authorList>
    </citation>
    <scope>NUCLEOTIDE SEQUENCE [LARGE SCALE GENOMIC DNA]</scope>
    <source>
        <strain evidence="4 5">OB21 GAM31</strain>
    </source>
</reference>
<evidence type="ECO:0000313" key="4">
    <source>
        <dbReference type="EMBL" id="RDB58683.1"/>
    </source>
</evidence>
<gene>
    <name evidence="4" type="ORF">C1881_05225</name>
</gene>
<evidence type="ECO:0000256" key="1">
    <source>
        <dbReference type="ARBA" id="ARBA00008324"/>
    </source>
</evidence>
<accession>A0A369LGC0</accession>
<name>A0A369LGC0_9ACTN</name>
<dbReference type="CDD" id="cd03443">
    <property type="entry name" value="PaaI_thioesterase"/>
    <property type="match status" value="1"/>
</dbReference>
<comment type="similarity">
    <text evidence="1">Belongs to the thioesterase PaaI family.</text>
</comment>
<evidence type="ECO:0000259" key="3">
    <source>
        <dbReference type="Pfam" id="PF03061"/>
    </source>
</evidence>
<keyword evidence="2" id="KW-0378">Hydrolase</keyword>
<sequence length="160" mass="17558">MKLNPEYVKVASKMIDESPYLKLLGTTTELLDAGHYRCRMELDRKHTNMFGGINGGVNAGLLDSVTYWCLLCCMPEDVGYTTIDLTVNDMHSAQSGIIYAEGEVIKHGRTISLTEGRITDEKGTLIAYGTSKLFASPTIQPMSLAAEYLGIGTMPPKFID</sequence>
<evidence type="ECO:0000256" key="2">
    <source>
        <dbReference type="ARBA" id="ARBA00022801"/>
    </source>
</evidence>
<organism evidence="4 5">
    <name type="scientific">Slackia isoflavoniconvertens</name>
    <dbReference type="NCBI Taxonomy" id="572010"/>
    <lineage>
        <taxon>Bacteria</taxon>
        <taxon>Bacillati</taxon>
        <taxon>Actinomycetota</taxon>
        <taxon>Coriobacteriia</taxon>
        <taxon>Eggerthellales</taxon>
        <taxon>Eggerthellaceae</taxon>
        <taxon>Slackia</taxon>
    </lineage>
</organism>
<dbReference type="InterPro" id="IPR039298">
    <property type="entry name" value="ACOT13"/>
</dbReference>
<dbReference type="PANTHER" id="PTHR21660:SF1">
    <property type="entry name" value="ACYL-COENZYME A THIOESTERASE 13"/>
    <property type="match status" value="1"/>
</dbReference>
<dbReference type="Pfam" id="PF03061">
    <property type="entry name" value="4HBT"/>
    <property type="match status" value="1"/>
</dbReference>
<evidence type="ECO:0000313" key="5">
    <source>
        <dbReference type="Proteomes" id="UP000253975"/>
    </source>
</evidence>
<dbReference type="InterPro" id="IPR006683">
    <property type="entry name" value="Thioestr_dom"/>
</dbReference>